<dbReference type="InterPro" id="IPR013118">
    <property type="entry name" value="Mannitol_DH_C"/>
</dbReference>
<evidence type="ECO:0000256" key="1">
    <source>
        <dbReference type="ARBA" id="ARBA00023002"/>
    </source>
</evidence>
<evidence type="ECO:0000256" key="2">
    <source>
        <dbReference type="ARBA" id="ARBA00048615"/>
    </source>
</evidence>
<dbReference type="InterPro" id="IPR050988">
    <property type="entry name" value="Mannitol_DH/Oxidoreductase"/>
</dbReference>
<gene>
    <name evidence="5" type="ORF">GCM10009765_53260</name>
</gene>
<evidence type="ECO:0000313" key="6">
    <source>
        <dbReference type="Proteomes" id="UP001500618"/>
    </source>
</evidence>
<feature type="domain" description="Mannitol dehydrogenase N-terminal" evidence="3">
    <location>
        <begin position="8"/>
        <end position="255"/>
    </location>
</feature>
<comment type="catalytic activity">
    <reaction evidence="2">
        <text>D-mannitol 1-phosphate + NAD(+) = beta-D-fructose 6-phosphate + NADH + H(+)</text>
        <dbReference type="Rhea" id="RHEA:19661"/>
        <dbReference type="ChEBI" id="CHEBI:15378"/>
        <dbReference type="ChEBI" id="CHEBI:57540"/>
        <dbReference type="ChEBI" id="CHEBI:57634"/>
        <dbReference type="ChEBI" id="CHEBI:57945"/>
        <dbReference type="ChEBI" id="CHEBI:61381"/>
        <dbReference type="EC" id="1.1.1.17"/>
    </reaction>
</comment>
<dbReference type="SUPFAM" id="SSF48179">
    <property type="entry name" value="6-phosphogluconate dehydrogenase C-terminal domain-like"/>
    <property type="match status" value="1"/>
</dbReference>
<dbReference type="InterPro" id="IPR000669">
    <property type="entry name" value="Mannitol_DH"/>
</dbReference>
<proteinExistence type="predicted"/>
<evidence type="ECO:0000313" key="5">
    <source>
        <dbReference type="EMBL" id="GAA1697220.1"/>
    </source>
</evidence>
<evidence type="ECO:0000259" key="4">
    <source>
        <dbReference type="Pfam" id="PF08125"/>
    </source>
</evidence>
<dbReference type="PRINTS" id="PR00084">
    <property type="entry name" value="MTLDHDRGNASE"/>
</dbReference>
<name>A0ABN2I220_9ACTN</name>
<comment type="caution">
    <text evidence="5">The sequence shown here is derived from an EMBL/GenBank/DDBJ whole genome shotgun (WGS) entry which is preliminary data.</text>
</comment>
<dbReference type="Gene3D" id="1.10.1040.10">
    <property type="entry name" value="N-(1-d-carboxylethyl)-l-norvaline Dehydrogenase, domain 2"/>
    <property type="match status" value="1"/>
</dbReference>
<dbReference type="Proteomes" id="UP001500618">
    <property type="component" value="Unassembled WGS sequence"/>
</dbReference>
<accession>A0ABN2I220</accession>
<dbReference type="Pfam" id="PF01232">
    <property type="entry name" value="Mannitol_dh"/>
    <property type="match status" value="1"/>
</dbReference>
<organism evidence="5 6">
    <name type="scientific">Fodinicola feengrottensis</name>
    <dbReference type="NCBI Taxonomy" id="435914"/>
    <lineage>
        <taxon>Bacteria</taxon>
        <taxon>Bacillati</taxon>
        <taxon>Actinomycetota</taxon>
        <taxon>Actinomycetes</taxon>
        <taxon>Mycobacteriales</taxon>
        <taxon>Fodinicola</taxon>
    </lineage>
</organism>
<dbReference type="Gene3D" id="3.40.50.720">
    <property type="entry name" value="NAD(P)-binding Rossmann-like Domain"/>
    <property type="match status" value="1"/>
</dbReference>
<dbReference type="PANTHER" id="PTHR43362">
    <property type="entry name" value="MANNITOL DEHYDROGENASE DSF1-RELATED"/>
    <property type="match status" value="1"/>
</dbReference>
<dbReference type="SUPFAM" id="SSF51735">
    <property type="entry name" value="NAD(P)-binding Rossmann-fold domains"/>
    <property type="match status" value="1"/>
</dbReference>
<evidence type="ECO:0000259" key="3">
    <source>
        <dbReference type="Pfam" id="PF01232"/>
    </source>
</evidence>
<protein>
    <submittedName>
        <fullName evidence="5">Mannitol dehydrogenase family protein</fullName>
    </submittedName>
</protein>
<dbReference type="InterPro" id="IPR008927">
    <property type="entry name" value="6-PGluconate_DH-like_C_sf"/>
</dbReference>
<keyword evidence="1" id="KW-0560">Oxidoreductase</keyword>
<reference evidence="5 6" key="1">
    <citation type="journal article" date="2019" name="Int. J. Syst. Evol. Microbiol.">
        <title>The Global Catalogue of Microorganisms (GCM) 10K type strain sequencing project: providing services to taxonomists for standard genome sequencing and annotation.</title>
        <authorList>
            <consortium name="The Broad Institute Genomics Platform"/>
            <consortium name="The Broad Institute Genome Sequencing Center for Infectious Disease"/>
            <person name="Wu L."/>
            <person name="Ma J."/>
        </authorList>
    </citation>
    <scope>NUCLEOTIDE SEQUENCE [LARGE SCALE GENOMIC DNA]</scope>
    <source>
        <strain evidence="5 6">JCM 14718</strain>
    </source>
</reference>
<dbReference type="EMBL" id="BAAANY010000020">
    <property type="protein sequence ID" value="GAA1697220.1"/>
    <property type="molecule type" value="Genomic_DNA"/>
</dbReference>
<dbReference type="PANTHER" id="PTHR43362:SF1">
    <property type="entry name" value="MANNITOL DEHYDROGENASE 2-RELATED"/>
    <property type="match status" value="1"/>
</dbReference>
<sequence>MARPAQTGIVHLGLGNFHRAHQAVYTSAAMHEEPGPWGILAAANSSRTVVSALAAQDLLYSVAELSPLGVRVSIPSVHTGLLIAAEDPAALVAAIAAPATRVITLTVTESGYSYSPQTLGLAVDSAQVRHDLENPSTPRTPIGLIARGLHRRMLAGGSGITVVSCDNLVSNGSRTRRLVREFVEAMRVPALLDWVDAHVRFPSTMADRMVPATTEAVRALVSEKLRVVDAIPVPAEPFRMWVLEDNFAAGRPRWEAGGAIFTDDVGPYEVMKLRLLNGTHSLIAYLGLLAGQAFIAEAIRVPFIEEAARRVMTEDYLPTFTAPQGIDLPSYVEELFGRFGNAALGHRTSEVASDGSLKLPQRIAESVRENRLAGRMPDFLALTVAAFLRCVAPLDGHLVAGAEFITDPALDRLRGLPVASTSAQVAAAFLEFFGAELAADAEFLARTTEFLDILQAQGPAAAVAATR</sequence>
<dbReference type="InterPro" id="IPR036291">
    <property type="entry name" value="NAD(P)-bd_dom_sf"/>
</dbReference>
<keyword evidence="6" id="KW-1185">Reference proteome</keyword>
<feature type="domain" description="Mannitol dehydrogenase C-terminal" evidence="4">
    <location>
        <begin position="264"/>
        <end position="450"/>
    </location>
</feature>
<dbReference type="InterPro" id="IPR013131">
    <property type="entry name" value="Mannitol_DH_N"/>
</dbReference>
<dbReference type="InterPro" id="IPR013328">
    <property type="entry name" value="6PGD_dom2"/>
</dbReference>
<dbReference type="Pfam" id="PF08125">
    <property type="entry name" value="Mannitol_dh_C"/>
    <property type="match status" value="1"/>
</dbReference>